<proteinExistence type="predicted"/>
<evidence type="ECO:0000313" key="3">
    <source>
        <dbReference type="Proteomes" id="UP000310158"/>
    </source>
</evidence>
<dbReference type="EMBL" id="SGPL01000416">
    <property type="protein sequence ID" value="THH12803.1"/>
    <property type="molecule type" value="Genomic_DNA"/>
</dbReference>
<name>A0A4V3XE93_9AGAM</name>
<dbReference type="Proteomes" id="UP000310158">
    <property type="component" value="Unassembled WGS sequence"/>
</dbReference>
<feature type="compositionally biased region" description="Basic residues" evidence="1">
    <location>
        <begin position="1"/>
        <end position="10"/>
    </location>
</feature>
<feature type="region of interest" description="Disordered" evidence="1">
    <location>
        <begin position="69"/>
        <end position="109"/>
    </location>
</feature>
<dbReference type="AlphaFoldDB" id="A0A4V3XE93"/>
<protein>
    <recommendedName>
        <fullName evidence="4">Homeobox domain-containing protein</fullName>
    </recommendedName>
</protein>
<comment type="caution">
    <text evidence="2">The sequence shown here is derived from an EMBL/GenBank/DDBJ whole genome shotgun (WGS) entry which is preliminary data.</text>
</comment>
<dbReference type="OrthoDB" id="6159439at2759"/>
<evidence type="ECO:0000256" key="1">
    <source>
        <dbReference type="SAM" id="MobiDB-lite"/>
    </source>
</evidence>
<gene>
    <name evidence="2" type="ORF">EW146_g7355</name>
</gene>
<feature type="region of interest" description="Disordered" evidence="1">
    <location>
        <begin position="1"/>
        <end position="35"/>
    </location>
</feature>
<evidence type="ECO:0000313" key="2">
    <source>
        <dbReference type="EMBL" id="THH12803.1"/>
    </source>
</evidence>
<keyword evidence="3" id="KW-1185">Reference proteome</keyword>
<sequence>MSPNRRRSHSHCSSTATTTSAAIDDTTSSFEDESTQVPYARDVLHLRNFALSRNHSDYKSVTVWFQNRRQSDKRKAWTKNARAKARADADAKRPNGHSPKKSLSTSKPPITLDRIASLYELPFHPTIHEFTSVHQPPLTPRRSHHYPQLQVLTPVSRNDLWRHMPSTPPETQSSPSADTLRFSMIHSPSKPMKSLEWACAKARVDRRQGKGKENRLPTIVRIMPLRSGKVVKTESMMTMDLKTEEGESDSEAEFDEAITPGASMSSIRSSLFAEDLRSDFPKMKKPSLKKRETNISDDMEAAMVLLGFRK</sequence>
<accession>A0A4V3XE93</accession>
<organism evidence="2 3">
    <name type="scientific">Bondarzewia mesenterica</name>
    <dbReference type="NCBI Taxonomy" id="1095465"/>
    <lineage>
        <taxon>Eukaryota</taxon>
        <taxon>Fungi</taxon>
        <taxon>Dikarya</taxon>
        <taxon>Basidiomycota</taxon>
        <taxon>Agaricomycotina</taxon>
        <taxon>Agaricomycetes</taxon>
        <taxon>Russulales</taxon>
        <taxon>Bondarzewiaceae</taxon>
        <taxon>Bondarzewia</taxon>
    </lineage>
</organism>
<reference evidence="2 3" key="1">
    <citation type="submission" date="2019-02" db="EMBL/GenBank/DDBJ databases">
        <title>Genome sequencing of the rare red list fungi Bondarzewia mesenterica.</title>
        <authorList>
            <person name="Buettner E."/>
            <person name="Kellner H."/>
        </authorList>
    </citation>
    <scope>NUCLEOTIDE SEQUENCE [LARGE SCALE GENOMIC DNA]</scope>
    <source>
        <strain evidence="2 3">DSM 108281</strain>
    </source>
</reference>
<evidence type="ECO:0008006" key="4">
    <source>
        <dbReference type="Google" id="ProtNLM"/>
    </source>
</evidence>
<feature type="compositionally biased region" description="Low complexity" evidence="1">
    <location>
        <begin position="11"/>
        <end position="29"/>
    </location>
</feature>